<feature type="compositionally biased region" description="Basic residues" evidence="1">
    <location>
        <begin position="52"/>
        <end position="61"/>
    </location>
</feature>
<gene>
    <name evidence="2" type="ORF">U9M48_041481</name>
</gene>
<evidence type="ECO:0000313" key="3">
    <source>
        <dbReference type="Proteomes" id="UP001341281"/>
    </source>
</evidence>
<dbReference type="EMBL" id="CP144754">
    <property type="protein sequence ID" value="WVZ95757.1"/>
    <property type="molecule type" value="Genomic_DNA"/>
</dbReference>
<feature type="compositionally biased region" description="Polar residues" evidence="1">
    <location>
        <begin position="1"/>
        <end position="12"/>
    </location>
</feature>
<feature type="region of interest" description="Disordered" evidence="1">
    <location>
        <begin position="1"/>
        <end position="64"/>
    </location>
</feature>
<feature type="region of interest" description="Disordered" evidence="1">
    <location>
        <begin position="81"/>
        <end position="100"/>
    </location>
</feature>
<reference evidence="2 3" key="1">
    <citation type="submission" date="2024-02" db="EMBL/GenBank/DDBJ databases">
        <title>High-quality chromosome-scale genome assembly of Pensacola bahiagrass (Paspalum notatum Flugge var. saurae).</title>
        <authorList>
            <person name="Vega J.M."/>
            <person name="Podio M."/>
            <person name="Orjuela J."/>
            <person name="Siena L.A."/>
            <person name="Pessino S.C."/>
            <person name="Combes M.C."/>
            <person name="Mariac C."/>
            <person name="Albertini E."/>
            <person name="Pupilli F."/>
            <person name="Ortiz J.P.A."/>
            <person name="Leblanc O."/>
        </authorList>
    </citation>
    <scope>NUCLEOTIDE SEQUENCE [LARGE SCALE GENOMIC DNA]</scope>
    <source>
        <strain evidence="2">R1</strain>
        <tissue evidence="2">Leaf</tissue>
    </source>
</reference>
<organism evidence="2 3">
    <name type="scientific">Paspalum notatum var. saurae</name>
    <dbReference type="NCBI Taxonomy" id="547442"/>
    <lineage>
        <taxon>Eukaryota</taxon>
        <taxon>Viridiplantae</taxon>
        <taxon>Streptophyta</taxon>
        <taxon>Embryophyta</taxon>
        <taxon>Tracheophyta</taxon>
        <taxon>Spermatophyta</taxon>
        <taxon>Magnoliopsida</taxon>
        <taxon>Liliopsida</taxon>
        <taxon>Poales</taxon>
        <taxon>Poaceae</taxon>
        <taxon>PACMAD clade</taxon>
        <taxon>Panicoideae</taxon>
        <taxon>Andropogonodae</taxon>
        <taxon>Paspaleae</taxon>
        <taxon>Paspalinae</taxon>
        <taxon>Paspalum</taxon>
    </lineage>
</organism>
<name>A0AAQ3XGK4_PASNO</name>
<evidence type="ECO:0000256" key="1">
    <source>
        <dbReference type="SAM" id="MobiDB-lite"/>
    </source>
</evidence>
<feature type="region of interest" description="Disordered" evidence="1">
    <location>
        <begin position="124"/>
        <end position="154"/>
    </location>
</feature>
<dbReference type="Proteomes" id="UP001341281">
    <property type="component" value="Chromosome 10"/>
</dbReference>
<protein>
    <submittedName>
        <fullName evidence="2">Uncharacterized protein</fullName>
    </submittedName>
</protein>
<proteinExistence type="predicted"/>
<dbReference type="AlphaFoldDB" id="A0AAQ3XGK4"/>
<feature type="compositionally biased region" description="Low complexity" evidence="1">
    <location>
        <begin position="86"/>
        <end position="97"/>
    </location>
</feature>
<accession>A0AAQ3XGK4</accession>
<sequence>MVHTTRGQTESQPRAPCDPSRLTTPHPSSPPKPQRRPSTHAAVAGTGDGARVRRGRSHRPLRTGGLLIHHLLQMVSPRLLRPQHNPSSLSSTPLSSSNCHHPPPLDTWDASSSSSLGHCRPCSWGSTAAGPREGGGWCRRSSMPTVDDRRSGQQRRWRYRGFTSHRYPGSVSMVVSASTRMSSFWAS</sequence>
<keyword evidence="3" id="KW-1185">Reference proteome</keyword>
<evidence type="ECO:0000313" key="2">
    <source>
        <dbReference type="EMBL" id="WVZ95757.1"/>
    </source>
</evidence>